<evidence type="ECO:0000313" key="8">
    <source>
        <dbReference type="EMBL" id="PQA87417.1"/>
    </source>
</evidence>
<proteinExistence type="inferred from homology"/>
<comment type="subunit">
    <text evidence="7">The basal body constitutes a major portion of the flagellar organelle and consists of four rings (L,P,S, and M) mounted on a central rod.</text>
</comment>
<dbReference type="Pfam" id="PF02107">
    <property type="entry name" value="FlgH"/>
    <property type="match status" value="1"/>
</dbReference>
<keyword evidence="6 7" id="KW-0998">Cell outer membrane</keyword>
<keyword evidence="8" id="KW-0969">Cilium</keyword>
<dbReference type="EMBL" id="PJCH01000007">
    <property type="protein sequence ID" value="PQA87417.1"/>
    <property type="molecule type" value="Genomic_DNA"/>
</dbReference>
<dbReference type="GO" id="GO:0009427">
    <property type="term" value="C:bacterial-type flagellum basal body, distal rod, L ring"/>
    <property type="evidence" value="ECO:0007669"/>
    <property type="project" value="InterPro"/>
</dbReference>
<dbReference type="GO" id="GO:0009279">
    <property type="term" value="C:cell outer membrane"/>
    <property type="evidence" value="ECO:0007669"/>
    <property type="project" value="UniProtKB-SubCell"/>
</dbReference>
<dbReference type="NCBIfam" id="NF001305">
    <property type="entry name" value="PRK00249.1-5"/>
    <property type="match status" value="1"/>
</dbReference>
<dbReference type="InterPro" id="IPR000527">
    <property type="entry name" value="Flag_Lring"/>
</dbReference>
<dbReference type="AlphaFoldDB" id="A0A2S7K4I3"/>
<dbReference type="PANTHER" id="PTHR34933:SF1">
    <property type="entry name" value="FLAGELLAR L-RING PROTEIN"/>
    <property type="match status" value="1"/>
</dbReference>
<gene>
    <name evidence="7" type="primary">flgH</name>
    <name evidence="8" type="ORF">CW354_11470</name>
</gene>
<keyword evidence="3 7" id="KW-0732">Signal</keyword>
<dbReference type="PRINTS" id="PR01008">
    <property type="entry name" value="FLGLRINGFLGH"/>
</dbReference>
<evidence type="ECO:0000256" key="6">
    <source>
        <dbReference type="ARBA" id="ARBA00023237"/>
    </source>
</evidence>
<comment type="caution">
    <text evidence="8">The sequence shown here is derived from an EMBL/GenBank/DDBJ whole genome shotgun (WGS) entry which is preliminary data.</text>
</comment>
<name>A0A2S7K4I3_9PROT</name>
<evidence type="ECO:0000256" key="3">
    <source>
        <dbReference type="ARBA" id="ARBA00022729"/>
    </source>
</evidence>
<dbReference type="Proteomes" id="UP000239504">
    <property type="component" value="Unassembled WGS sequence"/>
</dbReference>
<keyword evidence="7" id="KW-0449">Lipoprotein</keyword>
<evidence type="ECO:0000256" key="7">
    <source>
        <dbReference type="HAMAP-Rule" id="MF_00415"/>
    </source>
</evidence>
<comment type="similarity">
    <text evidence="2 7">Belongs to the FlgH family.</text>
</comment>
<evidence type="ECO:0000256" key="1">
    <source>
        <dbReference type="ARBA" id="ARBA00002591"/>
    </source>
</evidence>
<keyword evidence="8" id="KW-0282">Flagellum</keyword>
<keyword evidence="5 7" id="KW-0975">Bacterial flagellum</keyword>
<evidence type="ECO:0000256" key="2">
    <source>
        <dbReference type="ARBA" id="ARBA00006929"/>
    </source>
</evidence>
<organism evidence="8 9">
    <name type="scientific">Hyphococcus luteus</name>
    <dbReference type="NCBI Taxonomy" id="2058213"/>
    <lineage>
        <taxon>Bacteria</taxon>
        <taxon>Pseudomonadati</taxon>
        <taxon>Pseudomonadota</taxon>
        <taxon>Alphaproteobacteria</taxon>
        <taxon>Parvularculales</taxon>
        <taxon>Parvularculaceae</taxon>
        <taxon>Hyphococcus</taxon>
    </lineage>
</organism>
<evidence type="ECO:0000313" key="9">
    <source>
        <dbReference type="Proteomes" id="UP000239504"/>
    </source>
</evidence>
<protein>
    <recommendedName>
        <fullName evidence="7">Flagellar L-ring protein</fullName>
    </recommendedName>
    <alternativeName>
        <fullName evidence="7">Basal body L-ring protein</fullName>
    </alternativeName>
</protein>
<accession>A0A2S7K4I3</accession>
<dbReference type="HAMAP" id="MF_00415">
    <property type="entry name" value="FlgH"/>
    <property type="match status" value="1"/>
</dbReference>
<comment type="subcellular location">
    <subcellularLocation>
        <location evidence="7">Cell outer membrane</location>
        <topology evidence="7">Lipid-anchor</topology>
    </subcellularLocation>
    <subcellularLocation>
        <location evidence="7">Bacterial flagellum basal body</location>
    </subcellularLocation>
</comment>
<evidence type="ECO:0000256" key="4">
    <source>
        <dbReference type="ARBA" id="ARBA00023136"/>
    </source>
</evidence>
<dbReference type="PANTHER" id="PTHR34933">
    <property type="entry name" value="FLAGELLAR L-RING PROTEIN"/>
    <property type="match status" value="1"/>
</dbReference>
<keyword evidence="8" id="KW-0966">Cell projection</keyword>
<sequence length="251" mass="27376">MNRKLLLLTLPVMAATSGCMSRLDHMFTPPPMSPVGDVRGDPMPPPDPRRYNVPPKPVQKTEAKITTASLWRSGPSSLFGDRRARTKGDIVTVVIEMDDEAEIKNSTSRSRSSNDDMAVSNFFGLNSLAEDVLPRGATLDPAIGANSSTTSSGDGQIKREEKITLRVAATVTDELPNGHLAIAGSQEIRVNYELRELLVAGIIRPEDIARNNTITYDKIADARISYGGRGQISDLQRARYGQQVIDLISPF</sequence>
<dbReference type="GO" id="GO:0071973">
    <property type="term" value="P:bacterial-type flagellum-dependent cell motility"/>
    <property type="evidence" value="ECO:0007669"/>
    <property type="project" value="InterPro"/>
</dbReference>
<reference evidence="8 9" key="1">
    <citation type="submission" date="2017-12" db="EMBL/GenBank/DDBJ databases">
        <authorList>
            <person name="Hurst M.R.H."/>
        </authorList>
    </citation>
    <scope>NUCLEOTIDE SEQUENCE [LARGE SCALE GENOMIC DNA]</scope>
    <source>
        <strain evidence="8 9">SY-3-19</strain>
    </source>
</reference>
<comment type="function">
    <text evidence="1 7">Assembles around the rod to form the L-ring and probably protects the motor/basal body from shearing forces during rotation.</text>
</comment>
<evidence type="ECO:0000256" key="5">
    <source>
        <dbReference type="ARBA" id="ARBA00023143"/>
    </source>
</evidence>
<keyword evidence="9" id="KW-1185">Reference proteome</keyword>
<dbReference type="PROSITE" id="PS51257">
    <property type="entry name" value="PROKAR_LIPOPROTEIN"/>
    <property type="match status" value="1"/>
</dbReference>
<dbReference type="OrthoDB" id="9789227at2"/>
<dbReference type="GO" id="GO:0003774">
    <property type="term" value="F:cytoskeletal motor activity"/>
    <property type="evidence" value="ECO:0007669"/>
    <property type="project" value="InterPro"/>
</dbReference>
<dbReference type="RefSeq" id="WP_104830235.1">
    <property type="nucleotide sequence ID" value="NZ_PJCH01000007.1"/>
</dbReference>
<keyword evidence="4 7" id="KW-0472">Membrane</keyword>